<comment type="similarity">
    <text evidence="1">Belongs to the FlgD family.</text>
</comment>
<gene>
    <name evidence="3" type="ORF">HNR44_001243</name>
</gene>
<dbReference type="GO" id="GO:0044781">
    <property type="term" value="P:bacterial-type flagellum organization"/>
    <property type="evidence" value="ECO:0007669"/>
    <property type="project" value="UniProtKB-KW"/>
</dbReference>
<evidence type="ECO:0000313" key="4">
    <source>
        <dbReference type="Proteomes" id="UP000568839"/>
    </source>
</evidence>
<keyword evidence="4" id="KW-1185">Reference proteome</keyword>
<dbReference type="InterPro" id="IPR005648">
    <property type="entry name" value="FlgD"/>
</dbReference>
<accession>A0A841PNE8</accession>
<dbReference type="EMBL" id="JACHHJ010000001">
    <property type="protein sequence ID" value="MBB6449294.1"/>
    <property type="molecule type" value="Genomic_DNA"/>
</dbReference>
<comment type="caution">
    <text evidence="3">The sequence shown here is derived from an EMBL/GenBank/DDBJ whole genome shotgun (WGS) entry which is preliminary data.</text>
</comment>
<evidence type="ECO:0000313" key="3">
    <source>
        <dbReference type="EMBL" id="MBB6449294.1"/>
    </source>
</evidence>
<keyword evidence="3" id="KW-0282">Flagellum</keyword>
<organism evidence="3 4">
    <name type="scientific">Geomicrobium halophilum</name>
    <dbReference type="NCBI Taxonomy" id="549000"/>
    <lineage>
        <taxon>Bacteria</taxon>
        <taxon>Bacillati</taxon>
        <taxon>Bacillota</taxon>
        <taxon>Bacilli</taxon>
        <taxon>Bacillales</taxon>
        <taxon>Geomicrobium</taxon>
    </lineage>
</organism>
<sequence length="159" mass="17920">MNIGMHSQASSSPGEKVVNEVDVTTPENSMLAKDDFLKILIAQLQNQDPLDPMDDREFIAQMAQFSSLEQMTNINNAMERFLSTQERLSLVQFSELIGTPVKWEIQVEASDGEEGQFQENEVLSVRKTSEGTIKLLLDNERWIDSSQLVKIGLDPAFEN</sequence>
<dbReference type="Pfam" id="PF03963">
    <property type="entry name" value="FlgD"/>
    <property type="match status" value="1"/>
</dbReference>
<keyword evidence="3" id="KW-0969">Cilium</keyword>
<evidence type="ECO:0000256" key="2">
    <source>
        <dbReference type="ARBA" id="ARBA00022795"/>
    </source>
</evidence>
<dbReference type="RefSeq" id="WP_184403190.1">
    <property type="nucleotide sequence ID" value="NZ_JACHHJ010000001.1"/>
</dbReference>
<reference evidence="3 4" key="1">
    <citation type="submission" date="2020-08" db="EMBL/GenBank/DDBJ databases">
        <title>Genomic Encyclopedia of Type Strains, Phase IV (KMG-IV): sequencing the most valuable type-strain genomes for metagenomic binning, comparative biology and taxonomic classification.</title>
        <authorList>
            <person name="Goeker M."/>
        </authorList>
    </citation>
    <scope>NUCLEOTIDE SEQUENCE [LARGE SCALE GENOMIC DNA]</scope>
    <source>
        <strain evidence="3 4">DSM 21769</strain>
    </source>
</reference>
<name>A0A841PNE8_9BACL</name>
<evidence type="ECO:0000256" key="1">
    <source>
        <dbReference type="ARBA" id="ARBA00010577"/>
    </source>
</evidence>
<protein>
    <submittedName>
        <fullName evidence="3">Flagellar basal-body rod modification protein FlgD</fullName>
    </submittedName>
</protein>
<dbReference type="Proteomes" id="UP000568839">
    <property type="component" value="Unassembled WGS sequence"/>
</dbReference>
<keyword evidence="2" id="KW-1005">Bacterial flagellum biogenesis</keyword>
<dbReference type="AlphaFoldDB" id="A0A841PNE8"/>
<proteinExistence type="inferred from homology"/>
<dbReference type="NCBIfam" id="NF007197">
    <property type="entry name" value="PRK09618.1"/>
    <property type="match status" value="1"/>
</dbReference>
<keyword evidence="3" id="KW-0966">Cell projection</keyword>